<dbReference type="GO" id="GO:0005886">
    <property type="term" value="C:plasma membrane"/>
    <property type="evidence" value="ECO:0007669"/>
    <property type="project" value="UniProtKB-SubCell"/>
</dbReference>
<feature type="domain" description="RsgI N-terminal anti-sigma" evidence="8">
    <location>
        <begin position="4"/>
        <end position="52"/>
    </location>
</feature>
<dbReference type="AlphaFoldDB" id="A0A923E8F6"/>
<feature type="compositionally biased region" description="Basic and acidic residues" evidence="6">
    <location>
        <begin position="198"/>
        <end position="219"/>
    </location>
</feature>
<keyword evidence="10" id="KW-1185">Reference proteome</keyword>
<keyword evidence="5 7" id="KW-0472">Membrane</keyword>
<gene>
    <name evidence="9" type="ORF">HGG79_11395</name>
</gene>
<dbReference type="InterPro" id="IPR055431">
    <property type="entry name" value="RsgI_M"/>
</dbReference>
<dbReference type="RefSeq" id="WP_111947645.1">
    <property type="nucleotide sequence ID" value="NZ_JAAZWO010000013.1"/>
</dbReference>
<evidence type="ECO:0000256" key="1">
    <source>
        <dbReference type="ARBA" id="ARBA00004162"/>
    </source>
</evidence>
<evidence type="ECO:0000256" key="3">
    <source>
        <dbReference type="ARBA" id="ARBA00022692"/>
    </source>
</evidence>
<keyword evidence="3 7" id="KW-0812">Transmembrane</keyword>
<comment type="subcellular location">
    <subcellularLocation>
        <location evidence="1">Cell membrane</location>
        <topology evidence="1">Single-pass membrane protein</topology>
    </subcellularLocation>
</comment>
<feature type="compositionally biased region" description="Low complexity" evidence="6">
    <location>
        <begin position="242"/>
        <end position="269"/>
    </location>
</feature>
<evidence type="ECO:0000313" key="9">
    <source>
        <dbReference type="EMBL" id="MBC2398368.1"/>
    </source>
</evidence>
<evidence type="ECO:0000259" key="8">
    <source>
        <dbReference type="PROSITE" id="PS51849"/>
    </source>
</evidence>
<keyword evidence="2" id="KW-1003">Cell membrane</keyword>
<dbReference type="InterPro" id="IPR024449">
    <property type="entry name" value="Anti-sigma_RsgI_N"/>
</dbReference>
<dbReference type="Proteomes" id="UP000563151">
    <property type="component" value="Unassembled WGS sequence"/>
</dbReference>
<evidence type="ECO:0000313" key="10">
    <source>
        <dbReference type="Proteomes" id="UP000563151"/>
    </source>
</evidence>
<dbReference type="PROSITE" id="PS51849">
    <property type="entry name" value="RSGI_N"/>
    <property type="match status" value="1"/>
</dbReference>
<sequence>MKDKKGIVIEVRERTAILMSSQGEFIEVMVKKQRPEIGQEYTGEMVKYNKKFTHFYKIAAVACFLFVLISSSMAYAYFKPVSTIVLTINPSIELKVNRFNKVLKVVGLNNDGKKIINEVNIKNKSIDDALNNILKQAKEDKFINDSYIKADKTVSLDIQGRNVNITSFKENIIKDKINMDVKVNGEIKEHLNNNNSNKNKEKGKGNIRNIDNKESKKENNSNLKESIKNKNNNNKIKEEKNNPANKNNDSNLNNKNTLENKNSNKKNNNQLKGNGHFNKENEKNKK</sequence>
<organism evidence="9 10">
    <name type="scientific">Clostridium tetanomorphum</name>
    <dbReference type="NCBI Taxonomy" id="1553"/>
    <lineage>
        <taxon>Bacteria</taxon>
        <taxon>Bacillati</taxon>
        <taxon>Bacillota</taxon>
        <taxon>Clostridia</taxon>
        <taxon>Eubacteriales</taxon>
        <taxon>Clostridiaceae</taxon>
        <taxon>Clostridium</taxon>
    </lineage>
</organism>
<reference evidence="9 10" key="1">
    <citation type="submission" date="2020-04" db="EMBL/GenBank/DDBJ databases">
        <title>Genomic insights into acetone-butanol-ethanol (ABE) fermentation by sequencing solventogenic clostridia strains.</title>
        <authorList>
            <person name="Brown S."/>
        </authorList>
    </citation>
    <scope>NUCLEOTIDE SEQUENCE [LARGE SCALE GENOMIC DNA]</scope>
    <source>
        <strain evidence="9 10">DJ011</strain>
    </source>
</reference>
<feature type="region of interest" description="Disordered" evidence="6">
    <location>
        <begin position="190"/>
        <end position="286"/>
    </location>
</feature>
<feature type="compositionally biased region" description="Low complexity" evidence="6">
    <location>
        <begin position="220"/>
        <end position="234"/>
    </location>
</feature>
<dbReference type="Pfam" id="PF12791">
    <property type="entry name" value="RsgI_N"/>
    <property type="match status" value="1"/>
</dbReference>
<proteinExistence type="predicted"/>
<evidence type="ECO:0000256" key="2">
    <source>
        <dbReference type="ARBA" id="ARBA00022475"/>
    </source>
</evidence>
<accession>A0A923E8F6</accession>
<comment type="caution">
    <text evidence="9">The sequence shown here is derived from an EMBL/GenBank/DDBJ whole genome shotgun (WGS) entry which is preliminary data.</text>
</comment>
<protein>
    <submittedName>
        <fullName evidence="9">Anti-sigma factor domain-containing protein</fullName>
    </submittedName>
</protein>
<evidence type="ECO:0000256" key="5">
    <source>
        <dbReference type="ARBA" id="ARBA00023136"/>
    </source>
</evidence>
<feature type="compositionally biased region" description="Basic and acidic residues" evidence="6">
    <location>
        <begin position="277"/>
        <end position="286"/>
    </location>
</feature>
<evidence type="ECO:0000256" key="7">
    <source>
        <dbReference type="SAM" id="Phobius"/>
    </source>
</evidence>
<evidence type="ECO:0000256" key="4">
    <source>
        <dbReference type="ARBA" id="ARBA00022989"/>
    </source>
</evidence>
<dbReference type="EMBL" id="JAAZWO010000013">
    <property type="protein sequence ID" value="MBC2398368.1"/>
    <property type="molecule type" value="Genomic_DNA"/>
</dbReference>
<evidence type="ECO:0000256" key="6">
    <source>
        <dbReference type="SAM" id="MobiDB-lite"/>
    </source>
</evidence>
<dbReference type="Pfam" id="PF23750">
    <property type="entry name" value="RsgI_M"/>
    <property type="match status" value="1"/>
</dbReference>
<keyword evidence="4 7" id="KW-1133">Transmembrane helix</keyword>
<name>A0A923E8F6_CLOTT</name>
<feature type="transmembrane region" description="Helical" evidence="7">
    <location>
        <begin position="55"/>
        <end position="78"/>
    </location>
</feature>